<dbReference type="AlphaFoldDB" id="A0A0J9XIZ1"/>
<feature type="transmembrane region" description="Helical" evidence="1">
    <location>
        <begin position="180"/>
        <end position="196"/>
    </location>
</feature>
<keyword evidence="1" id="KW-0472">Membrane</keyword>
<dbReference type="EMBL" id="CCBN010000018">
    <property type="protein sequence ID" value="CDO56953.1"/>
    <property type="molecule type" value="Genomic_DNA"/>
</dbReference>
<accession>A0A0J9XIZ1</accession>
<keyword evidence="1" id="KW-0812">Transmembrane</keyword>
<keyword evidence="3" id="KW-1185">Reference proteome</keyword>
<evidence type="ECO:0000313" key="2">
    <source>
        <dbReference type="EMBL" id="CDO56953.1"/>
    </source>
</evidence>
<evidence type="ECO:0000256" key="1">
    <source>
        <dbReference type="SAM" id="Phobius"/>
    </source>
</evidence>
<keyword evidence="1" id="KW-1133">Transmembrane helix</keyword>
<dbReference type="Proteomes" id="UP000242525">
    <property type="component" value="Unassembled WGS sequence"/>
</dbReference>
<feature type="transmembrane region" description="Helical" evidence="1">
    <location>
        <begin position="237"/>
        <end position="257"/>
    </location>
</feature>
<proteinExistence type="predicted"/>
<protein>
    <submittedName>
        <fullName evidence="2">Uncharacterized protein</fullName>
    </submittedName>
</protein>
<sequence>MANLHILILRSIIVSSSVLILLSFSLVFPNLFSRKGSYNEGQYLTQILLSKEAALDIQHNTGHIPSTAYEVNIFQYCQYNLINSTYSSPNSTHEKPQFYPVKSSNFLSFSKKRKNNNLSSLFSAFSNKVIDHSSYKCHWAFPSPANIFDPVDLFGVPVSEHTLPEELVLHHTRFERYSRCLPFLLVCFVLTQFYMIRANQFKLVQLRRQDLLPVHKGGHHSKYHTPNHQSRYSGNTITVMSILSALLIVLLVMLDLARDKHLFHLISEFYTSKQAPIYVFPKSAASTNLLTWMSEISILLIPICVISKLL</sequence>
<gene>
    <name evidence="2" type="ORF">BN980_GECA18s00043g</name>
</gene>
<comment type="caution">
    <text evidence="2">The sequence shown here is derived from an EMBL/GenBank/DDBJ whole genome shotgun (WGS) entry which is preliminary data.</text>
</comment>
<reference evidence="2" key="1">
    <citation type="submission" date="2014-03" db="EMBL/GenBank/DDBJ databases">
        <authorList>
            <person name="Casaregola S."/>
        </authorList>
    </citation>
    <scope>NUCLEOTIDE SEQUENCE [LARGE SCALE GENOMIC DNA]</scope>
    <source>
        <strain evidence="2">CLIB 918</strain>
    </source>
</reference>
<organism evidence="2 3">
    <name type="scientific">Geotrichum candidum</name>
    <name type="common">Oospora lactis</name>
    <name type="synonym">Dipodascus geotrichum</name>
    <dbReference type="NCBI Taxonomy" id="1173061"/>
    <lineage>
        <taxon>Eukaryota</taxon>
        <taxon>Fungi</taxon>
        <taxon>Dikarya</taxon>
        <taxon>Ascomycota</taxon>
        <taxon>Saccharomycotina</taxon>
        <taxon>Dipodascomycetes</taxon>
        <taxon>Dipodascales</taxon>
        <taxon>Dipodascaceae</taxon>
        <taxon>Geotrichum</taxon>
    </lineage>
</organism>
<feature type="transmembrane region" description="Helical" evidence="1">
    <location>
        <begin position="6"/>
        <end position="28"/>
    </location>
</feature>
<name>A0A0J9XIZ1_GEOCN</name>
<evidence type="ECO:0000313" key="3">
    <source>
        <dbReference type="Proteomes" id="UP000242525"/>
    </source>
</evidence>